<dbReference type="SUPFAM" id="SSF56752">
    <property type="entry name" value="D-aminoacid aminotransferase-like PLP-dependent enzymes"/>
    <property type="match status" value="1"/>
</dbReference>
<dbReference type="Pfam" id="PF01063">
    <property type="entry name" value="Aminotran_4"/>
    <property type="match status" value="1"/>
</dbReference>
<evidence type="ECO:0000256" key="3">
    <source>
        <dbReference type="ARBA" id="ARBA00022898"/>
    </source>
</evidence>
<proteinExistence type="inferred from homology"/>
<dbReference type="InterPro" id="IPR050571">
    <property type="entry name" value="Class-IV_PLP-Dep_Aminotrnsfr"/>
</dbReference>
<dbReference type="GO" id="GO:0003824">
    <property type="term" value="F:catalytic activity"/>
    <property type="evidence" value="ECO:0007669"/>
    <property type="project" value="InterPro"/>
</dbReference>
<name>A0A0F9DB00_9ZZZZ</name>
<reference evidence="4" key="1">
    <citation type="journal article" date="2015" name="Nature">
        <title>Complex archaea that bridge the gap between prokaryotes and eukaryotes.</title>
        <authorList>
            <person name="Spang A."/>
            <person name="Saw J.H."/>
            <person name="Jorgensen S.L."/>
            <person name="Zaremba-Niedzwiedzka K."/>
            <person name="Martijn J."/>
            <person name="Lind A.E."/>
            <person name="van Eijk R."/>
            <person name="Schleper C."/>
            <person name="Guy L."/>
            <person name="Ettema T.J."/>
        </authorList>
    </citation>
    <scope>NUCLEOTIDE SEQUENCE</scope>
</reference>
<evidence type="ECO:0008006" key="5">
    <source>
        <dbReference type="Google" id="ProtNLM"/>
    </source>
</evidence>
<dbReference type="GO" id="GO:0046394">
    <property type="term" value="P:carboxylic acid biosynthetic process"/>
    <property type="evidence" value="ECO:0007669"/>
    <property type="project" value="UniProtKB-ARBA"/>
</dbReference>
<evidence type="ECO:0000256" key="1">
    <source>
        <dbReference type="ARBA" id="ARBA00001933"/>
    </source>
</evidence>
<protein>
    <recommendedName>
        <fullName evidence="5">Aminotransferase class IV</fullName>
    </recommendedName>
</protein>
<organism evidence="4">
    <name type="scientific">marine sediment metagenome</name>
    <dbReference type="NCBI Taxonomy" id="412755"/>
    <lineage>
        <taxon>unclassified sequences</taxon>
        <taxon>metagenomes</taxon>
        <taxon>ecological metagenomes</taxon>
    </lineage>
</organism>
<keyword evidence="3" id="KW-0663">Pyridoxal phosphate</keyword>
<comment type="similarity">
    <text evidence="2">Belongs to the class-IV pyridoxal-phosphate-dependent aminotransferase family.</text>
</comment>
<accession>A0A0F9DB00</accession>
<comment type="caution">
    <text evidence="4">The sequence shown here is derived from an EMBL/GenBank/DDBJ whole genome shotgun (WGS) entry which is preliminary data.</text>
</comment>
<comment type="cofactor">
    <cofactor evidence="1">
        <name>pyridoxal 5'-phosphate</name>
        <dbReference type="ChEBI" id="CHEBI:597326"/>
    </cofactor>
</comment>
<dbReference type="AlphaFoldDB" id="A0A0F9DB00"/>
<dbReference type="EMBL" id="LAZR01032437">
    <property type="protein sequence ID" value="KKL50891.1"/>
    <property type="molecule type" value="Genomic_DNA"/>
</dbReference>
<sequence length="114" mass="12173">TVSARLAEACFCNVFLVSEGAVRTPPVDTPVLPGVVRAAVMELCEKLRVKCSDEAPLTGEDVQGCREMFLTSSVAGIRPVVRVQRQAVGDEKPGPVTRKIMAAYAELLEAECPA</sequence>
<gene>
    <name evidence="4" type="ORF">LCGC14_2300950</name>
</gene>
<dbReference type="InterPro" id="IPR018300">
    <property type="entry name" value="Aminotrans_IV_CS"/>
</dbReference>
<dbReference type="PANTHER" id="PTHR42743:SF11">
    <property type="entry name" value="AMINODEOXYCHORISMATE LYASE"/>
    <property type="match status" value="1"/>
</dbReference>
<evidence type="ECO:0000313" key="4">
    <source>
        <dbReference type="EMBL" id="KKL50891.1"/>
    </source>
</evidence>
<dbReference type="PANTHER" id="PTHR42743">
    <property type="entry name" value="AMINO-ACID AMINOTRANSFERASE"/>
    <property type="match status" value="1"/>
</dbReference>
<dbReference type="PROSITE" id="PS00770">
    <property type="entry name" value="AA_TRANSFER_CLASS_4"/>
    <property type="match status" value="1"/>
</dbReference>
<evidence type="ECO:0000256" key="2">
    <source>
        <dbReference type="ARBA" id="ARBA00009320"/>
    </source>
</evidence>
<dbReference type="InterPro" id="IPR001544">
    <property type="entry name" value="Aminotrans_IV"/>
</dbReference>
<dbReference type="InterPro" id="IPR043132">
    <property type="entry name" value="BCAT-like_C"/>
</dbReference>
<feature type="non-terminal residue" evidence="4">
    <location>
        <position position="1"/>
    </location>
</feature>
<dbReference type="Gene3D" id="3.20.10.10">
    <property type="entry name" value="D-amino Acid Aminotransferase, subunit A, domain 2"/>
    <property type="match status" value="1"/>
</dbReference>
<dbReference type="InterPro" id="IPR036038">
    <property type="entry name" value="Aminotransferase-like"/>
</dbReference>